<feature type="non-terminal residue" evidence="2">
    <location>
        <position position="1"/>
    </location>
</feature>
<accession>A0ABU6Z1M7</accession>
<sequence>RHFSTLPTPPNLHSPRRLHLAAACRLIGQPLFVASIHSPRRHTRRSGGSTGEEERNDSGERRRIRRKVLTSRKWWRRERRSVIGKRGKDASPILEAETRAGSRRTTRGWILGGKVVGKQSRSTFGR</sequence>
<feature type="compositionally biased region" description="Basic and acidic residues" evidence="1">
    <location>
        <begin position="52"/>
        <end position="61"/>
    </location>
</feature>
<protein>
    <submittedName>
        <fullName evidence="2">Uncharacterized protein</fullName>
    </submittedName>
</protein>
<organism evidence="2 3">
    <name type="scientific">Stylosanthes scabra</name>
    <dbReference type="NCBI Taxonomy" id="79078"/>
    <lineage>
        <taxon>Eukaryota</taxon>
        <taxon>Viridiplantae</taxon>
        <taxon>Streptophyta</taxon>
        <taxon>Embryophyta</taxon>
        <taxon>Tracheophyta</taxon>
        <taxon>Spermatophyta</taxon>
        <taxon>Magnoliopsida</taxon>
        <taxon>eudicotyledons</taxon>
        <taxon>Gunneridae</taxon>
        <taxon>Pentapetalae</taxon>
        <taxon>rosids</taxon>
        <taxon>fabids</taxon>
        <taxon>Fabales</taxon>
        <taxon>Fabaceae</taxon>
        <taxon>Papilionoideae</taxon>
        <taxon>50 kb inversion clade</taxon>
        <taxon>dalbergioids sensu lato</taxon>
        <taxon>Dalbergieae</taxon>
        <taxon>Pterocarpus clade</taxon>
        <taxon>Stylosanthes</taxon>
    </lineage>
</organism>
<dbReference type="Proteomes" id="UP001341840">
    <property type="component" value="Unassembled WGS sequence"/>
</dbReference>
<proteinExistence type="predicted"/>
<name>A0ABU6Z1M7_9FABA</name>
<gene>
    <name evidence="2" type="ORF">PIB30_110072</name>
</gene>
<keyword evidence="3" id="KW-1185">Reference proteome</keyword>
<comment type="caution">
    <text evidence="2">The sequence shown here is derived from an EMBL/GenBank/DDBJ whole genome shotgun (WGS) entry which is preliminary data.</text>
</comment>
<evidence type="ECO:0000313" key="2">
    <source>
        <dbReference type="EMBL" id="MED6215103.1"/>
    </source>
</evidence>
<evidence type="ECO:0000256" key="1">
    <source>
        <dbReference type="SAM" id="MobiDB-lite"/>
    </source>
</evidence>
<dbReference type="EMBL" id="JASCZI010247663">
    <property type="protein sequence ID" value="MED6215103.1"/>
    <property type="molecule type" value="Genomic_DNA"/>
</dbReference>
<reference evidence="2 3" key="1">
    <citation type="journal article" date="2023" name="Plants (Basel)">
        <title>Bridging the Gap: Combining Genomics and Transcriptomics Approaches to Understand Stylosanthes scabra, an Orphan Legume from the Brazilian Caatinga.</title>
        <authorList>
            <person name="Ferreira-Neto J.R.C."/>
            <person name="da Silva M.D."/>
            <person name="Binneck E."/>
            <person name="de Melo N.F."/>
            <person name="da Silva R.H."/>
            <person name="de Melo A.L.T.M."/>
            <person name="Pandolfi V."/>
            <person name="Bustamante F.O."/>
            <person name="Brasileiro-Vidal A.C."/>
            <person name="Benko-Iseppon A.M."/>
        </authorList>
    </citation>
    <scope>NUCLEOTIDE SEQUENCE [LARGE SCALE GENOMIC DNA]</scope>
    <source>
        <tissue evidence="2">Leaves</tissue>
    </source>
</reference>
<evidence type="ECO:0000313" key="3">
    <source>
        <dbReference type="Proteomes" id="UP001341840"/>
    </source>
</evidence>
<feature type="region of interest" description="Disordered" evidence="1">
    <location>
        <begin position="34"/>
        <end position="64"/>
    </location>
</feature>